<name>A0ABY4XPQ9_9BACT</name>
<gene>
    <name evidence="1" type="ORF">NFI80_05215</name>
</gene>
<proteinExistence type="predicted"/>
<dbReference type="RefSeq" id="WP_235164652.1">
    <property type="nucleotide sequence ID" value="NZ_CP098805.1"/>
</dbReference>
<dbReference type="Proteomes" id="UP001055420">
    <property type="component" value="Chromosome"/>
</dbReference>
<sequence>MENLLKTDNQEKAMNRPFLLKEYTKKTAVVVPNEEWEQLQAKLRKQKILDSLARGLKEVKLMKEGKLPKPHINDLFKD</sequence>
<protein>
    <recommendedName>
        <fullName evidence="3">Prevent-host-death family protein</fullName>
    </recommendedName>
</protein>
<evidence type="ECO:0008006" key="3">
    <source>
        <dbReference type="Google" id="ProtNLM"/>
    </source>
</evidence>
<evidence type="ECO:0000313" key="2">
    <source>
        <dbReference type="Proteomes" id="UP001055420"/>
    </source>
</evidence>
<keyword evidence="2" id="KW-1185">Reference proteome</keyword>
<reference evidence="1" key="1">
    <citation type="submission" date="2022-06" db="EMBL/GenBank/DDBJ databases">
        <title>Novel species in genus Dyadobacter.</title>
        <authorList>
            <person name="Ma C."/>
        </authorList>
    </citation>
    <scope>NUCLEOTIDE SEQUENCE</scope>
    <source>
        <strain evidence="1">CY22</strain>
    </source>
</reference>
<dbReference type="EMBL" id="CP098805">
    <property type="protein sequence ID" value="USJ32139.1"/>
    <property type="molecule type" value="Genomic_DNA"/>
</dbReference>
<accession>A0ABY4XPQ9</accession>
<organism evidence="1 2">
    <name type="scientific">Dyadobacter chenhuakuii</name>
    <dbReference type="NCBI Taxonomy" id="2909339"/>
    <lineage>
        <taxon>Bacteria</taxon>
        <taxon>Pseudomonadati</taxon>
        <taxon>Bacteroidota</taxon>
        <taxon>Cytophagia</taxon>
        <taxon>Cytophagales</taxon>
        <taxon>Spirosomataceae</taxon>
        <taxon>Dyadobacter</taxon>
    </lineage>
</organism>
<evidence type="ECO:0000313" key="1">
    <source>
        <dbReference type="EMBL" id="USJ32139.1"/>
    </source>
</evidence>